<evidence type="ECO:0000313" key="4">
    <source>
        <dbReference type="Proteomes" id="UP000595254"/>
    </source>
</evidence>
<dbReference type="KEGG" id="ppsr:I6J18_02485"/>
<proteinExistence type="predicted"/>
<feature type="transmembrane region" description="Helical" evidence="1">
    <location>
        <begin position="122"/>
        <end position="139"/>
    </location>
</feature>
<accession>A0A974NNC1</accession>
<evidence type="ECO:0000313" key="3">
    <source>
        <dbReference type="EMBL" id="QQT00810.1"/>
    </source>
</evidence>
<dbReference type="RefSeq" id="WP_040374389.1">
    <property type="nucleotide sequence ID" value="NZ_CP068053.1"/>
</dbReference>
<evidence type="ECO:0008006" key="5">
    <source>
        <dbReference type="Google" id="ProtNLM"/>
    </source>
</evidence>
<keyword evidence="4" id="KW-1185">Reference proteome</keyword>
<dbReference type="AlphaFoldDB" id="A0A974NNC1"/>
<feature type="signal peptide" evidence="2">
    <location>
        <begin position="1"/>
        <end position="21"/>
    </location>
</feature>
<gene>
    <name evidence="3" type="ORF">I6J18_02485</name>
</gene>
<dbReference type="EMBL" id="CP068053">
    <property type="protein sequence ID" value="QQT00810.1"/>
    <property type="molecule type" value="Genomic_DNA"/>
</dbReference>
<dbReference type="Proteomes" id="UP000595254">
    <property type="component" value="Chromosome"/>
</dbReference>
<feature type="chain" id="PRO_5038495403" description="DUF3592 domain-containing protein" evidence="2">
    <location>
        <begin position="22"/>
        <end position="148"/>
    </location>
</feature>
<sequence length="148" mass="16835">MKKIAFSSLLFVCLISSTVQALSWAITFVVWEGKVYEVKQEEIIENNEIGKIIGEVTTKPNDRTGDYYGNASNFYPIGTNYYQIKGRSTSNAIAIKEEKQWVKAVYVHKAPFHIMNLLTNQFFVFSVVSLGLMIIGLIFRTKKSKQPL</sequence>
<keyword evidence="1" id="KW-0472">Membrane</keyword>
<protein>
    <recommendedName>
        <fullName evidence="5">DUF3592 domain-containing protein</fullName>
    </recommendedName>
</protein>
<evidence type="ECO:0000256" key="2">
    <source>
        <dbReference type="SAM" id="SignalP"/>
    </source>
</evidence>
<keyword evidence="2" id="KW-0732">Signal</keyword>
<keyword evidence="1" id="KW-0812">Transmembrane</keyword>
<reference evidence="3 4" key="1">
    <citation type="submission" date="2021-01" db="EMBL/GenBank/DDBJ databases">
        <title>FDA dAtabase for Regulatory Grade micrObial Sequences (FDA-ARGOS): Supporting development and validation of Infectious Disease Dx tests.</title>
        <authorList>
            <person name="Nelson B."/>
            <person name="Plummer A."/>
            <person name="Tallon L."/>
            <person name="Sadzewicz L."/>
            <person name="Zhao X."/>
            <person name="Boylan J."/>
            <person name="Ott S."/>
            <person name="Bowen H."/>
            <person name="Vavikolanu K."/>
            <person name="Mehta A."/>
            <person name="Aluvathingal J."/>
            <person name="Nadendla S."/>
            <person name="Myers T."/>
            <person name="Yan Y."/>
            <person name="Sichtig H."/>
        </authorList>
    </citation>
    <scope>NUCLEOTIDE SEQUENCE [LARGE SCALE GENOMIC DNA]</scope>
    <source>
        <strain evidence="3 4">FDAARGOS_1161</strain>
    </source>
</reference>
<name>A0A974NNC1_PERPY</name>
<evidence type="ECO:0000256" key="1">
    <source>
        <dbReference type="SAM" id="Phobius"/>
    </source>
</evidence>
<keyword evidence="1" id="KW-1133">Transmembrane helix</keyword>
<organism evidence="3 4">
    <name type="scientific">Peribacillus psychrosaccharolyticus</name>
    <name type="common">Bacillus psychrosaccharolyticus</name>
    <dbReference type="NCBI Taxonomy" id="1407"/>
    <lineage>
        <taxon>Bacteria</taxon>
        <taxon>Bacillati</taxon>
        <taxon>Bacillota</taxon>
        <taxon>Bacilli</taxon>
        <taxon>Bacillales</taxon>
        <taxon>Bacillaceae</taxon>
        <taxon>Peribacillus</taxon>
    </lineage>
</organism>